<protein>
    <submittedName>
        <fullName evidence="1">GntP family permease</fullName>
    </submittedName>
</protein>
<dbReference type="AlphaFoldDB" id="A0A5Y4QGW2"/>
<reference evidence="1" key="1">
    <citation type="submission" date="2019-07" db="EMBL/GenBank/DDBJ databases">
        <authorList>
            <consortium name="NARMS: The National Antimicrobial Resistance Monitoring System"/>
        </authorList>
    </citation>
    <scope>NUCLEOTIDE SEQUENCE</scope>
    <source>
        <strain evidence="1">CVM N18S1880</strain>
    </source>
</reference>
<accession>A0A5Y4QGW2</accession>
<gene>
    <name evidence="1" type="ORF">FQE38_20435</name>
</gene>
<organism evidence="1">
    <name type="scientific">Salmonella enterica</name>
    <name type="common">Salmonella choleraesuis</name>
    <dbReference type="NCBI Taxonomy" id="28901"/>
    <lineage>
        <taxon>Bacteria</taxon>
        <taxon>Pseudomonadati</taxon>
        <taxon>Pseudomonadota</taxon>
        <taxon>Gammaproteobacteria</taxon>
        <taxon>Enterobacterales</taxon>
        <taxon>Enterobacteriaceae</taxon>
        <taxon>Salmonella</taxon>
    </lineage>
</organism>
<dbReference type="EMBL" id="AAJAVD010000026">
    <property type="protein sequence ID" value="ECK1651765.1"/>
    <property type="molecule type" value="Genomic_DNA"/>
</dbReference>
<evidence type="ECO:0000313" key="1">
    <source>
        <dbReference type="EMBL" id="ECK1651765.1"/>
    </source>
</evidence>
<comment type="caution">
    <text evidence="1">The sequence shown here is derived from an EMBL/GenBank/DDBJ whole genome shotgun (WGS) entry which is preliminary data.</text>
</comment>
<name>A0A5Y4QGW2_SALER</name>
<proteinExistence type="predicted"/>
<sequence length="35" mass="4052">SLFVVAFANLFFTWLIPHIYGDQFMINLPGLKKPL</sequence>
<feature type="non-terminal residue" evidence="1">
    <location>
        <position position="1"/>
    </location>
</feature>